<dbReference type="SMART" id="SM00448">
    <property type="entry name" value="REC"/>
    <property type="match status" value="1"/>
</dbReference>
<dbReference type="RefSeq" id="WP_233695916.1">
    <property type="nucleotide sequence ID" value="NZ_JAJNBZ010000002.1"/>
</dbReference>
<keyword evidence="1 6" id="KW-0597">Phosphoprotein</keyword>
<dbReference type="PANTHER" id="PTHR48111">
    <property type="entry name" value="REGULATOR OF RPOS"/>
    <property type="match status" value="1"/>
</dbReference>
<dbReference type="InterPro" id="IPR001867">
    <property type="entry name" value="OmpR/PhoB-type_DNA-bd"/>
</dbReference>
<dbReference type="PROSITE" id="PS50110">
    <property type="entry name" value="RESPONSE_REGULATORY"/>
    <property type="match status" value="1"/>
</dbReference>
<reference evidence="10 11" key="1">
    <citation type="submission" date="2021-11" db="EMBL/GenBank/DDBJ databases">
        <title>Draft genome sequence of Paenibacillus profundus YoMME, a new Gram-positive bacteria with exoelectrogenic properties.</title>
        <authorList>
            <person name="Hubenova Y."/>
            <person name="Hubenova E."/>
            <person name="Manasiev Y."/>
            <person name="Peykov S."/>
            <person name="Mitov M."/>
        </authorList>
    </citation>
    <scope>NUCLEOTIDE SEQUENCE [LARGE SCALE GENOMIC DNA]</scope>
    <source>
        <strain evidence="10 11">YoMME</strain>
    </source>
</reference>
<dbReference type="SMART" id="SM00862">
    <property type="entry name" value="Trans_reg_C"/>
    <property type="match status" value="1"/>
</dbReference>
<evidence type="ECO:0000259" key="9">
    <source>
        <dbReference type="PROSITE" id="PS51755"/>
    </source>
</evidence>
<evidence type="ECO:0000313" key="10">
    <source>
        <dbReference type="EMBL" id="MCE5168494.1"/>
    </source>
</evidence>
<dbReference type="CDD" id="cd17574">
    <property type="entry name" value="REC_OmpR"/>
    <property type="match status" value="1"/>
</dbReference>
<organism evidence="10 11">
    <name type="scientific">Paenibacillus profundus</name>
    <dbReference type="NCBI Taxonomy" id="1173085"/>
    <lineage>
        <taxon>Bacteria</taxon>
        <taxon>Bacillati</taxon>
        <taxon>Bacillota</taxon>
        <taxon>Bacilli</taxon>
        <taxon>Bacillales</taxon>
        <taxon>Paenibacillaceae</taxon>
        <taxon>Paenibacillus</taxon>
    </lineage>
</organism>
<evidence type="ECO:0000313" key="11">
    <source>
        <dbReference type="Proteomes" id="UP001199916"/>
    </source>
</evidence>
<dbReference type="InterPro" id="IPR016032">
    <property type="entry name" value="Sig_transdc_resp-reg_C-effctor"/>
</dbReference>
<keyword evidence="5" id="KW-0804">Transcription</keyword>
<evidence type="ECO:0000256" key="3">
    <source>
        <dbReference type="ARBA" id="ARBA00023015"/>
    </source>
</evidence>
<dbReference type="Proteomes" id="UP001199916">
    <property type="component" value="Unassembled WGS sequence"/>
</dbReference>
<feature type="modified residue" description="4-aspartylphosphate" evidence="6">
    <location>
        <position position="53"/>
    </location>
</feature>
<evidence type="ECO:0000256" key="2">
    <source>
        <dbReference type="ARBA" id="ARBA00023012"/>
    </source>
</evidence>
<dbReference type="SUPFAM" id="SSF46894">
    <property type="entry name" value="C-terminal effector domain of the bipartite response regulators"/>
    <property type="match status" value="1"/>
</dbReference>
<accession>A0ABS8YB98</accession>
<keyword evidence="11" id="KW-1185">Reference proteome</keyword>
<comment type="caution">
    <text evidence="10">The sequence shown here is derived from an EMBL/GenBank/DDBJ whole genome shotgun (WGS) entry which is preliminary data.</text>
</comment>
<proteinExistence type="predicted"/>
<evidence type="ECO:0000259" key="8">
    <source>
        <dbReference type="PROSITE" id="PS50110"/>
    </source>
</evidence>
<evidence type="ECO:0000256" key="6">
    <source>
        <dbReference type="PROSITE-ProRule" id="PRU00169"/>
    </source>
</evidence>
<dbReference type="Pfam" id="PF00486">
    <property type="entry name" value="Trans_reg_C"/>
    <property type="match status" value="1"/>
</dbReference>
<dbReference type="InterPro" id="IPR036388">
    <property type="entry name" value="WH-like_DNA-bd_sf"/>
</dbReference>
<keyword evidence="2" id="KW-0902">Two-component regulatory system</keyword>
<dbReference type="SUPFAM" id="SSF52172">
    <property type="entry name" value="CheY-like"/>
    <property type="match status" value="1"/>
</dbReference>
<dbReference type="PROSITE" id="PS51755">
    <property type="entry name" value="OMPR_PHOB"/>
    <property type="match status" value="1"/>
</dbReference>
<feature type="domain" description="OmpR/PhoB-type" evidence="9">
    <location>
        <begin position="129"/>
        <end position="228"/>
    </location>
</feature>
<dbReference type="PANTHER" id="PTHR48111:SF2">
    <property type="entry name" value="RESPONSE REGULATOR SAER"/>
    <property type="match status" value="1"/>
</dbReference>
<dbReference type="CDD" id="cd00383">
    <property type="entry name" value="trans_reg_C"/>
    <property type="match status" value="1"/>
</dbReference>
<dbReference type="InterPro" id="IPR001789">
    <property type="entry name" value="Sig_transdc_resp-reg_receiver"/>
</dbReference>
<evidence type="ECO:0000256" key="1">
    <source>
        <dbReference type="ARBA" id="ARBA00022553"/>
    </source>
</evidence>
<dbReference type="Gene3D" id="3.40.50.2300">
    <property type="match status" value="1"/>
</dbReference>
<name>A0ABS8YB98_9BACL</name>
<dbReference type="Pfam" id="PF00072">
    <property type="entry name" value="Response_reg"/>
    <property type="match status" value="1"/>
</dbReference>
<sequence length="230" mass="26293">MRASILLVDDEEEMTEFVRDALEDEGYAVRAAYNVEQAERLISERLPDLIVLDVMMPGTDGFQFCKQVRDSVDCPIIFVSARESEADRIYGLAAGGDDYIVKPFSLRELKARIEAHLRRERRSIQRRDSGLLKFGSYTIDVRGYELRCQGQTLPLTNREFAIVELLALHPGQVFAREHIYEQVWGMDAFGDDATVTEHIKNIRAKMAAADPDSRWIETVWGVGYKWGDRS</sequence>
<feature type="domain" description="Response regulatory" evidence="8">
    <location>
        <begin position="4"/>
        <end position="117"/>
    </location>
</feature>
<keyword evidence="3" id="KW-0805">Transcription regulation</keyword>
<gene>
    <name evidence="10" type="ORF">LQV63_04095</name>
</gene>
<protein>
    <submittedName>
        <fullName evidence="10">Response regulator transcription factor</fullName>
    </submittedName>
</protein>
<dbReference type="InterPro" id="IPR011006">
    <property type="entry name" value="CheY-like_superfamily"/>
</dbReference>
<feature type="DNA-binding region" description="OmpR/PhoB-type" evidence="7">
    <location>
        <begin position="129"/>
        <end position="228"/>
    </location>
</feature>
<dbReference type="Gene3D" id="1.10.10.10">
    <property type="entry name" value="Winged helix-like DNA-binding domain superfamily/Winged helix DNA-binding domain"/>
    <property type="match status" value="1"/>
</dbReference>
<evidence type="ECO:0000256" key="7">
    <source>
        <dbReference type="PROSITE-ProRule" id="PRU01091"/>
    </source>
</evidence>
<dbReference type="EMBL" id="JAJNBZ010000002">
    <property type="protein sequence ID" value="MCE5168494.1"/>
    <property type="molecule type" value="Genomic_DNA"/>
</dbReference>
<evidence type="ECO:0000256" key="5">
    <source>
        <dbReference type="ARBA" id="ARBA00023163"/>
    </source>
</evidence>
<keyword evidence="4 7" id="KW-0238">DNA-binding</keyword>
<dbReference type="Gene3D" id="6.10.250.690">
    <property type="match status" value="1"/>
</dbReference>
<dbReference type="InterPro" id="IPR039420">
    <property type="entry name" value="WalR-like"/>
</dbReference>
<evidence type="ECO:0000256" key="4">
    <source>
        <dbReference type="ARBA" id="ARBA00023125"/>
    </source>
</evidence>